<dbReference type="AlphaFoldDB" id="A0A0J0XQK4"/>
<feature type="region of interest" description="Disordered" evidence="1">
    <location>
        <begin position="241"/>
        <end position="308"/>
    </location>
</feature>
<feature type="compositionally biased region" description="Polar residues" evidence="1">
    <location>
        <begin position="197"/>
        <end position="207"/>
    </location>
</feature>
<feature type="region of interest" description="Disordered" evidence="1">
    <location>
        <begin position="1"/>
        <end position="46"/>
    </location>
</feature>
<sequence length="346" mass="36990">MPPLLGAADSFNSSAATIKAGNTADSSRDRRNNPSSSNPLRPQDSVGREFEALINGRVGLLQNDDGFGNAELLSRYLRESHTLPGEISLSNPPADTTTFNPLSFIADPAAPDVNFFADSEFETTSSAFAFQQPAPLPQTISPAVISGPSAGSSASPFERPTSAASHRSHHSNFSCSTTEGSGSYVTTDDDGDDVMNHTASAAASPSPLNEIGALNISSSTTYWSVGPSSGVQTIAPTAQALGSSARNAPPSAPSSTASSSRRRSHAVSFPEEEDDNKRQARLEHRRSINRRSAQKHRLRRKEELEDLSRMVAERDKRIQELERELAVAKGNLETLMSLVKRNKQGA</sequence>
<evidence type="ECO:0008006" key="4">
    <source>
        <dbReference type="Google" id="ProtNLM"/>
    </source>
</evidence>
<accession>A0A0J0XQK4</accession>
<name>A0A0J0XQK4_9TREE</name>
<feature type="compositionally biased region" description="Low complexity" evidence="1">
    <location>
        <begin position="147"/>
        <end position="156"/>
    </location>
</feature>
<dbReference type="Proteomes" id="UP000053611">
    <property type="component" value="Unassembled WGS sequence"/>
</dbReference>
<feature type="compositionally biased region" description="Basic residues" evidence="1">
    <location>
        <begin position="287"/>
        <end position="299"/>
    </location>
</feature>
<keyword evidence="3" id="KW-1185">Reference proteome</keyword>
<feature type="compositionally biased region" description="Basic and acidic residues" evidence="1">
    <location>
        <begin position="275"/>
        <end position="286"/>
    </location>
</feature>
<evidence type="ECO:0000313" key="2">
    <source>
        <dbReference type="EMBL" id="KLT43362.1"/>
    </source>
</evidence>
<reference evidence="2 3" key="1">
    <citation type="submission" date="2015-03" db="EMBL/GenBank/DDBJ databases">
        <title>Genomics and transcriptomics of the oil-accumulating basidiomycete yeast T. oleaginosus allow insights into substrate utilization and the diverse evolutionary trajectories of mating systems in fungi.</title>
        <authorList>
            <consortium name="DOE Joint Genome Institute"/>
            <person name="Kourist R."/>
            <person name="Kracht O."/>
            <person name="Bracharz F."/>
            <person name="Lipzen A."/>
            <person name="Nolan M."/>
            <person name="Ohm R."/>
            <person name="Grigoriev I."/>
            <person name="Sun S."/>
            <person name="Heitman J."/>
            <person name="Bruck T."/>
            <person name="Nowrousian M."/>
        </authorList>
    </citation>
    <scope>NUCLEOTIDE SEQUENCE [LARGE SCALE GENOMIC DNA]</scope>
    <source>
        <strain evidence="2 3">IBC0246</strain>
    </source>
</reference>
<gene>
    <name evidence="2" type="ORF">CC85DRAFT_284509</name>
</gene>
<dbReference type="GeneID" id="28983378"/>
<dbReference type="RefSeq" id="XP_018279853.1">
    <property type="nucleotide sequence ID" value="XM_018422775.1"/>
</dbReference>
<organism evidence="2 3">
    <name type="scientific">Cutaneotrichosporon oleaginosum</name>
    <dbReference type="NCBI Taxonomy" id="879819"/>
    <lineage>
        <taxon>Eukaryota</taxon>
        <taxon>Fungi</taxon>
        <taxon>Dikarya</taxon>
        <taxon>Basidiomycota</taxon>
        <taxon>Agaricomycotina</taxon>
        <taxon>Tremellomycetes</taxon>
        <taxon>Trichosporonales</taxon>
        <taxon>Trichosporonaceae</taxon>
        <taxon>Cutaneotrichosporon</taxon>
    </lineage>
</organism>
<proteinExistence type="predicted"/>
<dbReference type="EMBL" id="KQ087195">
    <property type="protein sequence ID" value="KLT43362.1"/>
    <property type="molecule type" value="Genomic_DNA"/>
</dbReference>
<feature type="region of interest" description="Disordered" evidence="1">
    <location>
        <begin position="147"/>
        <end position="209"/>
    </location>
</feature>
<evidence type="ECO:0000313" key="3">
    <source>
        <dbReference type="Proteomes" id="UP000053611"/>
    </source>
</evidence>
<dbReference type="CDD" id="cd14686">
    <property type="entry name" value="bZIP"/>
    <property type="match status" value="1"/>
</dbReference>
<feature type="compositionally biased region" description="Polar residues" evidence="1">
    <location>
        <begin position="171"/>
        <end position="186"/>
    </location>
</feature>
<evidence type="ECO:0000256" key="1">
    <source>
        <dbReference type="SAM" id="MobiDB-lite"/>
    </source>
</evidence>
<feature type="compositionally biased region" description="Low complexity" evidence="1">
    <location>
        <begin position="243"/>
        <end position="259"/>
    </location>
</feature>
<protein>
    <recommendedName>
        <fullName evidence="4">BZIP domain-containing protein</fullName>
    </recommendedName>
</protein>
<dbReference type="OrthoDB" id="2574524at2759"/>